<accession>X1TR39</accession>
<comment type="caution">
    <text evidence="1">The sequence shown here is derived from an EMBL/GenBank/DDBJ whole genome shotgun (WGS) entry which is preliminary data.</text>
</comment>
<reference evidence="1" key="1">
    <citation type="journal article" date="2014" name="Front. Microbiol.">
        <title>High frequency of phylogenetically diverse reductive dehalogenase-homologous genes in deep subseafloor sedimentary metagenomes.</title>
        <authorList>
            <person name="Kawai M."/>
            <person name="Futagami T."/>
            <person name="Toyoda A."/>
            <person name="Takaki Y."/>
            <person name="Nishi S."/>
            <person name="Hori S."/>
            <person name="Arai W."/>
            <person name="Tsubouchi T."/>
            <person name="Morono Y."/>
            <person name="Uchiyama I."/>
            <person name="Ito T."/>
            <person name="Fujiyama A."/>
            <person name="Inagaki F."/>
            <person name="Takami H."/>
        </authorList>
    </citation>
    <scope>NUCLEOTIDE SEQUENCE</scope>
    <source>
        <strain evidence="1">Expedition CK06-06</strain>
    </source>
</reference>
<feature type="non-terminal residue" evidence="1">
    <location>
        <position position="1"/>
    </location>
</feature>
<organism evidence="1">
    <name type="scientific">marine sediment metagenome</name>
    <dbReference type="NCBI Taxonomy" id="412755"/>
    <lineage>
        <taxon>unclassified sequences</taxon>
        <taxon>metagenomes</taxon>
        <taxon>ecological metagenomes</taxon>
    </lineage>
</organism>
<protein>
    <submittedName>
        <fullName evidence="1">Uncharacterized protein</fullName>
    </submittedName>
</protein>
<dbReference type="AlphaFoldDB" id="X1TR39"/>
<evidence type="ECO:0000313" key="1">
    <source>
        <dbReference type="EMBL" id="GAI93836.1"/>
    </source>
</evidence>
<gene>
    <name evidence="1" type="ORF">S12H4_38640</name>
</gene>
<name>X1TR39_9ZZZZ</name>
<proteinExistence type="predicted"/>
<sequence>PPDVYAKLEHRGYINDDNRAYFTGDMRNQAWDKDRVEALMESYRVLLSTGEIRELYLRGMFGKDDEAKAEAISRLMQHGISESDAKQLFSIFFYIPPAADMINWAAKEVFEPDAIERYGLDEEFELLDLSLFAQAGISPEQAKNYWRAHWQHPGLNTIQELLHRTDFTQADMEQWFRLVEIPPFWREKLIAISYSPFTRVDIRRMYREAILSEAEVLEANKQIGYDDWHAQKLTDWIVKYYSPDDTGEDKEARDMTKTEILNGYE</sequence>
<feature type="non-terminal residue" evidence="1">
    <location>
        <position position="265"/>
    </location>
</feature>
<dbReference type="EMBL" id="BARW01023277">
    <property type="protein sequence ID" value="GAI93836.1"/>
    <property type="molecule type" value="Genomic_DNA"/>
</dbReference>